<name>A0AAV0A8C7_PHORO</name>
<sequence>MLKESLKYSIHSVGCTTVCTNMKGVWCGQYKCSCDGFEEKEDSKSE</sequence>
<gene>
    <name evidence="1" type="primary">Mcee</name>
    <name evidence="1" type="ORF">PHOROB_LOCUS16094</name>
</gene>
<dbReference type="Proteomes" id="UP001152836">
    <property type="component" value="Unassembled WGS sequence"/>
</dbReference>
<dbReference type="AlphaFoldDB" id="A0AAV0A8C7"/>
<evidence type="ECO:0000313" key="1">
    <source>
        <dbReference type="EMBL" id="CAH7334087.1"/>
    </source>
</evidence>
<keyword evidence="2" id="KW-1185">Reference proteome</keyword>
<comment type="caution">
    <text evidence="1">The sequence shown here is derived from an EMBL/GenBank/DDBJ whole genome shotgun (WGS) entry which is preliminary data.</text>
</comment>
<evidence type="ECO:0000313" key="2">
    <source>
        <dbReference type="Proteomes" id="UP001152836"/>
    </source>
</evidence>
<proteinExistence type="predicted"/>
<reference evidence="1" key="1">
    <citation type="submission" date="2022-06" db="EMBL/GenBank/DDBJ databases">
        <authorList>
            <person name="Andreotti S."/>
            <person name="Wyler E."/>
        </authorList>
    </citation>
    <scope>NUCLEOTIDE SEQUENCE</scope>
</reference>
<accession>A0AAV0A8C7</accession>
<dbReference type="EMBL" id="CALSGD010001606">
    <property type="protein sequence ID" value="CAH7334087.1"/>
    <property type="molecule type" value="Genomic_DNA"/>
</dbReference>
<organism evidence="1 2">
    <name type="scientific">Phodopus roborovskii</name>
    <name type="common">Roborovski's desert hamster</name>
    <name type="synonym">Cricetulus roborovskii</name>
    <dbReference type="NCBI Taxonomy" id="109678"/>
    <lineage>
        <taxon>Eukaryota</taxon>
        <taxon>Metazoa</taxon>
        <taxon>Chordata</taxon>
        <taxon>Craniata</taxon>
        <taxon>Vertebrata</taxon>
        <taxon>Euteleostomi</taxon>
        <taxon>Mammalia</taxon>
        <taxon>Eutheria</taxon>
        <taxon>Euarchontoglires</taxon>
        <taxon>Glires</taxon>
        <taxon>Rodentia</taxon>
        <taxon>Myomorpha</taxon>
        <taxon>Muroidea</taxon>
        <taxon>Cricetidae</taxon>
        <taxon>Cricetinae</taxon>
        <taxon>Phodopus</taxon>
    </lineage>
</organism>
<protein>
    <submittedName>
        <fullName evidence="1">Mcee protein</fullName>
    </submittedName>
</protein>